<evidence type="ECO:0000313" key="2">
    <source>
        <dbReference type="Proteomes" id="UP000052023"/>
    </source>
</evidence>
<dbReference type="SUPFAM" id="SSF56349">
    <property type="entry name" value="DNA breaking-rejoining enzymes"/>
    <property type="match status" value="1"/>
</dbReference>
<dbReference type="Proteomes" id="UP000052023">
    <property type="component" value="Unassembled WGS sequence"/>
</dbReference>
<comment type="caution">
    <text evidence="1">The sequence shown here is derived from an EMBL/GenBank/DDBJ whole genome shotgun (WGS) entry which is preliminary data.</text>
</comment>
<protein>
    <submittedName>
        <fullName evidence="1">Uncharacterized protein</fullName>
    </submittedName>
</protein>
<evidence type="ECO:0000313" key="1">
    <source>
        <dbReference type="EMBL" id="KRR24640.1"/>
    </source>
</evidence>
<proteinExistence type="predicted"/>
<accession>A0A0R3N4D7</accession>
<gene>
    <name evidence="1" type="ORF">CQ13_24860</name>
</gene>
<name>A0A0R3N4D7_9BRAD</name>
<dbReference type="EMBL" id="LLYA01000153">
    <property type="protein sequence ID" value="KRR24640.1"/>
    <property type="molecule type" value="Genomic_DNA"/>
</dbReference>
<reference evidence="1 2" key="1">
    <citation type="submission" date="2014-03" db="EMBL/GenBank/DDBJ databases">
        <title>Bradyrhizobium valentinum sp. nov., isolated from effective nodules of Lupinus mariae-josephae, a lupine endemic of basic-lime soils in Eastern Spain.</title>
        <authorList>
            <person name="Duran D."/>
            <person name="Rey L."/>
            <person name="Navarro A."/>
            <person name="Busquets A."/>
            <person name="Imperial J."/>
            <person name="Ruiz-Argueso T."/>
        </authorList>
    </citation>
    <scope>NUCLEOTIDE SEQUENCE [LARGE SCALE GENOMIC DNA]</scope>
    <source>
        <strain evidence="1 2">Ro19</strain>
    </source>
</reference>
<sequence length="519" mass="59430">MVSLAPKWYDHVENVTSKDPHMASKRLNLTPNVVKEATTLAIKGTEGIEDFCDKLQPYLVLRVRGHVASWLVKTRTNSIKIGSALPPAKEARIPERRKRASKSGDEYLGLREARDKAKREWAKMGSSVDAPEEKSGWTWGELVEEYKKHISEMREDSSGRPIYPSAETQSDVRQIFARPAVAKHADRPLSGLNEEWFETVQEELHRTHKYDGYRKFRAYGQAALNWASAFKRRESGLPGRKWWLLAEKRRRTAKEVEKKIERDKALKRKKKDFTVKHLGMLLAEHERFCASRAGNERISPGVRWGLWWDSLTGHRRGSGTWIAREDVEFKDPRAEPGWGLATWQPNVMKTQNPFTLPIPPLGLHIVRCCMRDWKRAAERAGLWKRESKWVFASRVMQSETGDIAVSGSALANHIRNMRGLREGNHRDVLRGIPPFSMHIIRSTMGDHILDETELPPGTASLVIGHEIAGDRRNELDRVGQTGKRWYFQAQRIPEKTKAMELWADALLKAFLDAGGIYPE</sequence>
<dbReference type="InterPro" id="IPR011010">
    <property type="entry name" value="DNA_brk_join_enz"/>
</dbReference>
<organism evidence="1 2">
    <name type="scientific">Bradyrhizobium retamae</name>
    <dbReference type="NCBI Taxonomy" id="1300035"/>
    <lineage>
        <taxon>Bacteria</taxon>
        <taxon>Pseudomonadati</taxon>
        <taxon>Pseudomonadota</taxon>
        <taxon>Alphaproteobacteria</taxon>
        <taxon>Hyphomicrobiales</taxon>
        <taxon>Nitrobacteraceae</taxon>
        <taxon>Bradyrhizobium</taxon>
    </lineage>
</organism>
<dbReference type="GO" id="GO:0003677">
    <property type="term" value="F:DNA binding"/>
    <property type="evidence" value="ECO:0007669"/>
    <property type="project" value="InterPro"/>
</dbReference>
<keyword evidence="2" id="KW-1185">Reference proteome</keyword>
<dbReference type="AlphaFoldDB" id="A0A0R3N4D7"/>